<dbReference type="PANTHER" id="PTHR42978:SF6">
    <property type="entry name" value="QUORUM-QUENCHING LACTONASE YTNP-RELATED"/>
    <property type="match status" value="1"/>
</dbReference>
<dbReference type="Proteomes" id="UP000182840">
    <property type="component" value="Chromosome"/>
</dbReference>
<organism evidence="6 7">
    <name type="scientific">Aquibium oceanicum</name>
    <dbReference type="NCBI Taxonomy" id="1670800"/>
    <lineage>
        <taxon>Bacteria</taxon>
        <taxon>Pseudomonadati</taxon>
        <taxon>Pseudomonadota</taxon>
        <taxon>Alphaproteobacteria</taxon>
        <taxon>Hyphomicrobiales</taxon>
        <taxon>Phyllobacteriaceae</taxon>
        <taxon>Aquibium</taxon>
    </lineage>
</organism>
<dbReference type="KEGG" id="meso:BSQ44_09595"/>
<dbReference type="GO" id="GO:0046872">
    <property type="term" value="F:metal ion binding"/>
    <property type="evidence" value="ECO:0007669"/>
    <property type="project" value="UniProtKB-KW"/>
</dbReference>
<dbReference type="Gene3D" id="3.60.15.10">
    <property type="entry name" value="Ribonuclease Z/Hydroxyacylglutathione hydrolase-like"/>
    <property type="match status" value="1"/>
</dbReference>
<dbReference type="OrthoDB" id="9773738at2"/>
<name>A0A1L3SQH2_9HYPH</name>
<keyword evidence="4" id="KW-0862">Zinc</keyword>
<comment type="similarity">
    <text evidence="1">Belongs to the metallo-beta-lactamase superfamily.</text>
</comment>
<dbReference type="SMART" id="SM00849">
    <property type="entry name" value="Lactamase_B"/>
    <property type="match status" value="1"/>
</dbReference>
<proteinExistence type="inferred from homology"/>
<keyword evidence="2" id="KW-0479">Metal-binding</keyword>
<feature type="domain" description="Metallo-beta-lactamase" evidence="5">
    <location>
        <begin position="54"/>
        <end position="267"/>
    </location>
</feature>
<dbReference type="GO" id="GO:0016787">
    <property type="term" value="F:hydrolase activity"/>
    <property type="evidence" value="ECO:0007669"/>
    <property type="project" value="UniProtKB-KW"/>
</dbReference>
<dbReference type="STRING" id="1670800.BSQ44_09595"/>
<evidence type="ECO:0000313" key="7">
    <source>
        <dbReference type="Proteomes" id="UP000182840"/>
    </source>
</evidence>
<evidence type="ECO:0000256" key="2">
    <source>
        <dbReference type="ARBA" id="ARBA00022723"/>
    </source>
</evidence>
<sequence>MLEIGDFRISRVEEVVLDEPVDLFAGLDETIIAQNREWMEPHYYNGERNVLQSMIHVWILRRGDRTIIIDTGGGDDRDRPLSPRFHMQKRHLDRGLIAAGVDPEAVDTVFLTHLHVDHVGWNTKREGDRWVPMFPNARYIMSAKELEARDPERGAASKPPASWNTYLDTVKPVLDAGLVDVVEGTESLGDGLDMVPIPGHAPGMTGLRVRSKGQEAFFITDVMHQPIQILYPEWNSKYCENQDMARETRAKVLKHAADEGALLLPSHFGRPFGGYARRDGGGYRFEPAPDVM</sequence>
<dbReference type="InterPro" id="IPR036866">
    <property type="entry name" value="RibonucZ/Hydroxyglut_hydro"/>
</dbReference>
<accession>A0A1L3SQH2</accession>
<evidence type="ECO:0000256" key="4">
    <source>
        <dbReference type="ARBA" id="ARBA00022833"/>
    </source>
</evidence>
<dbReference type="SUPFAM" id="SSF56281">
    <property type="entry name" value="Metallo-hydrolase/oxidoreductase"/>
    <property type="match status" value="1"/>
</dbReference>
<dbReference type="PANTHER" id="PTHR42978">
    <property type="entry name" value="QUORUM-QUENCHING LACTONASE YTNP-RELATED-RELATED"/>
    <property type="match status" value="1"/>
</dbReference>
<dbReference type="AlphaFoldDB" id="A0A1L3SQH2"/>
<evidence type="ECO:0000259" key="5">
    <source>
        <dbReference type="SMART" id="SM00849"/>
    </source>
</evidence>
<evidence type="ECO:0000313" key="6">
    <source>
        <dbReference type="EMBL" id="APH71595.1"/>
    </source>
</evidence>
<dbReference type="Pfam" id="PF00753">
    <property type="entry name" value="Lactamase_B"/>
    <property type="match status" value="1"/>
</dbReference>
<keyword evidence="3" id="KW-0378">Hydrolase</keyword>
<gene>
    <name evidence="6" type="ORF">BSQ44_09595</name>
</gene>
<protein>
    <recommendedName>
        <fullName evidence="5">Metallo-beta-lactamase domain-containing protein</fullName>
    </recommendedName>
</protein>
<keyword evidence="7" id="KW-1185">Reference proteome</keyword>
<evidence type="ECO:0000256" key="3">
    <source>
        <dbReference type="ARBA" id="ARBA00022801"/>
    </source>
</evidence>
<dbReference type="EMBL" id="CP018171">
    <property type="protein sequence ID" value="APH71595.1"/>
    <property type="molecule type" value="Genomic_DNA"/>
</dbReference>
<dbReference type="InterPro" id="IPR051013">
    <property type="entry name" value="MBL_superfamily_lactonases"/>
</dbReference>
<dbReference type="RefSeq" id="WP_072603425.1">
    <property type="nucleotide sequence ID" value="NZ_CP018171.1"/>
</dbReference>
<dbReference type="CDD" id="cd16277">
    <property type="entry name" value="metallo-hydrolase-like_MBL-fold"/>
    <property type="match status" value="1"/>
</dbReference>
<evidence type="ECO:0000256" key="1">
    <source>
        <dbReference type="ARBA" id="ARBA00007749"/>
    </source>
</evidence>
<dbReference type="InterPro" id="IPR001279">
    <property type="entry name" value="Metallo-B-lactamas"/>
</dbReference>
<reference evidence="7" key="1">
    <citation type="submission" date="2016-11" db="EMBL/GenBank/DDBJ databases">
        <title>Mesorhizobium oceanicum sp. nov., isolated from deep seawater in South China Sea.</title>
        <authorList>
            <person name="Fu G.-Y."/>
        </authorList>
    </citation>
    <scope>NUCLEOTIDE SEQUENCE [LARGE SCALE GENOMIC DNA]</scope>
    <source>
        <strain evidence="7">B7</strain>
    </source>
</reference>